<reference evidence="2" key="1">
    <citation type="journal article" date="2019" name="Int. J. Syst. Evol. Microbiol.">
        <title>The Global Catalogue of Microorganisms (GCM) 10K type strain sequencing project: providing services to taxonomists for standard genome sequencing and annotation.</title>
        <authorList>
            <consortium name="The Broad Institute Genomics Platform"/>
            <consortium name="The Broad Institute Genome Sequencing Center for Infectious Disease"/>
            <person name="Wu L."/>
            <person name="Ma J."/>
        </authorList>
    </citation>
    <scope>NUCLEOTIDE SEQUENCE [LARGE SCALE GENOMIC DNA]</scope>
    <source>
        <strain evidence="2">KCTC 42217</strain>
    </source>
</reference>
<dbReference type="EMBL" id="JBHUHZ010000003">
    <property type="protein sequence ID" value="MFD2164160.1"/>
    <property type="molecule type" value="Genomic_DNA"/>
</dbReference>
<accession>A0ABW4ZPX7</accession>
<evidence type="ECO:0000313" key="2">
    <source>
        <dbReference type="Proteomes" id="UP001597387"/>
    </source>
</evidence>
<protein>
    <recommendedName>
        <fullName evidence="3">DUF4476 domain-containing protein</fullName>
    </recommendedName>
</protein>
<organism evidence="1 2">
    <name type="scientific">Paradesertivirga mongoliensis</name>
    <dbReference type="NCBI Taxonomy" id="2100740"/>
    <lineage>
        <taxon>Bacteria</taxon>
        <taxon>Pseudomonadati</taxon>
        <taxon>Bacteroidota</taxon>
        <taxon>Sphingobacteriia</taxon>
        <taxon>Sphingobacteriales</taxon>
        <taxon>Sphingobacteriaceae</taxon>
        <taxon>Paradesertivirga</taxon>
    </lineage>
</organism>
<evidence type="ECO:0000313" key="1">
    <source>
        <dbReference type="EMBL" id="MFD2164160.1"/>
    </source>
</evidence>
<gene>
    <name evidence="1" type="ORF">ACFSJU_17255</name>
</gene>
<dbReference type="RefSeq" id="WP_255904450.1">
    <property type="nucleotide sequence ID" value="NZ_JAFMZO010000004.1"/>
</dbReference>
<comment type="caution">
    <text evidence="1">The sequence shown here is derived from an EMBL/GenBank/DDBJ whole genome shotgun (WGS) entry which is preliminary data.</text>
</comment>
<name>A0ABW4ZPX7_9SPHI</name>
<proteinExistence type="predicted"/>
<evidence type="ECO:0008006" key="3">
    <source>
        <dbReference type="Google" id="ProtNLM"/>
    </source>
</evidence>
<dbReference type="Proteomes" id="UP001597387">
    <property type="component" value="Unassembled WGS sequence"/>
</dbReference>
<keyword evidence="2" id="KW-1185">Reference proteome</keyword>
<sequence>MKKGLVCLSFFVLIGIETISAQSTFIKLNSINDADSIASIQYNYPHFRDGRVFFINNSNTPAKLNYSRVNGEILFKDKNNVLALNKLETVEMVTIAKDTFFVSPAGGFVKQIVAYPAVALVKTSRLKLLDRETKGAFGSYSKASGAKAITTLPGIDQTGSRVAVDENLSFTLTDTYYLLTSSKKLIEASEKAFLLAYPGSKKELKAYISSTNVNFNKENDLTRLLLFVQSLN</sequence>